<gene>
    <name evidence="7" type="ORF">GCM10017667_70280</name>
</gene>
<dbReference type="InterPro" id="IPR010652">
    <property type="entry name" value="DUF1232"/>
</dbReference>
<keyword evidence="8" id="KW-1185">Reference proteome</keyword>
<feature type="domain" description="DUF1232" evidence="6">
    <location>
        <begin position="47"/>
        <end position="77"/>
    </location>
</feature>
<keyword evidence="2 5" id="KW-0812">Transmembrane</keyword>
<comment type="caution">
    <text evidence="7">The sequence shown here is derived from an EMBL/GenBank/DDBJ whole genome shotgun (WGS) entry which is preliminary data.</text>
</comment>
<organism evidence="7 8">
    <name type="scientific">Streptomyces filamentosus</name>
    <name type="common">Streptomyces roseosporus</name>
    <dbReference type="NCBI Taxonomy" id="67294"/>
    <lineage>
        <taxon>Bacteria</taxon>
        <taxon>Bacillati</taxon>
        <taxon>Actinomycetota</taxon>
        <taxon>Actinomycetes</taxon>
        <taxon>Kitasatosporales</taxon>
        <taxon>Streptomycetaceae</taxon>
        <taxon>Streptomyces</taxon>
    </lineage>
</organism>
<feature type="transmembrane region" description="Helical" evidence="5">
    <location>
        <begin position="6"/>
        <end position="28"/>
    </location>
</feature>
<evidence type="ECO:0000256" key="4">
    <source>
        <dbReference type="ARBA" id="ARBA00023136"/>
    </source>
</evidence>
<feature type="transmembrane region" description="Helical" evidence="5">
    <location>
        <begin position="48"/>
        <end position="64"/>
    </location>
</feature>
<name>A0A919BWK5_STRFL</name>
<evidence type="ECO:0000256" key="5">
    <source>
        <dbReference type="SAM" id="Phobius"/>
    </source>
</evidence>
<dbReference type="GO" id="GO:0012505">
    <property type="term" value="C:endomembrane system"/>
    <property type="evidence" value="ECO:0007669"/>
    <property type="project" value="UniProtKB-SubCell"/>
</dbReference>
<evidence type="ECO:0000256" key="1">
    <source>
        <dbReference type="ARBA" id="ARBA00004127"/>
    </source>
</evidence>
<dbReference type="Proteomes" id="UP000632849">
    <property type="component" value="Unassembled WGS sequence"/>
</dbReference>
<dbReference type="GeneID" id="95662136"/>
<reference evidence="7" key="1">
    <citation type="journal article" date="2014" name="Int. J. Syst. Evol. Microbiol.">
        <title>Complete genome sequence of Corynebacterium casei LMG S-19264T (=DSM 44701T), isolated from a smear-ripened cheese.</title>
        <authorList>
            <consortium name="US DOE Joint Genome Institute (JGI-PGF)"/>
            <person name="Walter F."/>
            <person name="Albersmeier A."/>
            <person name="Kalinowski J."/>
            <person name="Ruckert C."/>
        </authorList>
    </citation>
    <scope>NUCLEOTIDE SEQUENCE</scope>
    <source>
        <strain evidence="7">JCM 4122</strain>
    </source>
</reference>
<dbReference type="Pfam" id="PF06803">
    <property type="entry name" value="DUF1232"/>
    <property type="match status" value="1"/>
</dbReference>
<evidence type="ECO:0000256" key="3">
    <source>
        <dbReference type="ARBA" id="ARBA00022989"/>
    </source>
</evidence>
<keyword evidence="4 5" id="KW-0472">Membrane</keyword>
<evidence type="ECO:0000256" key="2">
    <source>
        <dbReference type="ARBA" id="ARBA00022692"/>
    </source>
</evidence>
<dbReference type="AlphaFoldDB" id="A0A919BWK5"/>
<protein>
    <recommendedName>
        <fullName evidence="6">DUF1232 domain-containing protein</fullName>
    </recommendedName>
</protein>
<dbReference type="RefSeq" id="WP_150233390.1">
    <property type="nucleotide sequence ID" value="NZ_BNBE01000004.1"/>
</dbReference>
<dbReference type="EMBL" id="BNBE01000004">
    <property type="protein sequence ID" value="GHG24494.1"/>
    <property type="molecule type" value="Genomic_DNA"/>
</dbReference>
<sequence length="99" mass="10476">MEHTSTIWWVAAAIAVAVTLAIAVVLAVRLVRARRMLGDSGIPMSRKVLFWGALVYLVSPADLLPDPILLDDIGILLAALRALHQAGARAGAREPDGVA</sequence>
<keyword evidence="3 5" id="KW-1133">Transmembrane helix</keyword>
<comment type="subcellular location">
    <subcellularLocation>
        <location evidence="1">Endomembrane system</location>
        <topology evidence="1">Multi-pass membrane protein</topology>
    </subcellularLocation>
</comment>
<evidence type="ECO:0000259" key="6">
    <source>
        <dbReference type="Pfam" id="PF06803"/>
    </source>
</evidence>
<reference evidence="7" key="2">
    <citation type="submission" date="2020-09" db="EMBL/GenBank/DDBJ databases">
        <authorList>
            <person name="Sun Q."/>
            <person name="Ohkuma M."/>
        </authorList>
    </citation>
    <scope>NUCLEOTIDE SEQUENCE</scope>
    <source>
        <strain evidence="7">JCM 4122</strain>
    </source>
</reference>
<proteinExistence type="predicted"/>
<evidence type="ECO:0000313" key="8">
    <source>
        <dbReference type="Proteomes" id="UP000632849"/>
    </source>
</evidence>
<accession>A0A919BWK5</accession>
<evidence type="ECO:0000313" key="7">
    <source>
        <dbReference type="EMBL" id="GHG24494.1"/>
    </source>
</evidence>